<dbReference type="SMART" id="SM00490">
    <property type="entry name" value="HELICc"/>
    <property type="match status" value="1"/>
</dbReference>
<organism evidence="12 13">
    <name type="scientific">Chondrus crispus</name>
    <name type="common">Carrageen Irish moss</name>
    <name type="synonym">Polymorpha crispa</name>
    <dbReference type="NCBI Taxonomy" id="2769"/>
    <lineage>
        <taxon>Eukaryota</taxon>
        <taxon>Rhodophyta</taxon>
        <taxon>Florideophyceae</taxon>
        <taxon>Rhodymeniophycidae</taxon>
        <taxon>Gigartinales</taxon>
        <taxon>Gigartinaceae</taxon>
        <taxon>Chondrus</taxon>
    </lineage>
</organism>
<evidence type="ECO:0000256" key="4">
    <source>
        <dbReference type="ARBA" id="ARBA00022801"/>
    </source>
</evidence>
<evidence type="ECO:0000256" key="8">
    <source>
        <dbReference type="ARBA" id="ARBA00047984"/>
    </source>
</evidence>
<feature type="domain" description="Helicase C-terminal" evidence="11">
    <location>
        <begin position="295"/>
        <end position="478"/>
    </location>
</feature>
<evidence type="ECO:0000313" key="12">
    <source>
        <dbReference type="EMBL" id="CDF36646.1"/>
    </source>
</evidence>
<dbReference type="Gene3D" id="3.40.50.300">
    <property type="entry name" value="P-loop containing nucleotide triphosphate hydrolases"/>
    <property type="match status" value="2"/>
</dbReference>
<dbReference type="Pfam" id="PF00271">
    <property type="entry name" value="Helicase_C"/>
    <property type="match status" value="1"/>
</dbReference>
<keyword evidence="6" id="KW-0067">ATP-binding</keyword>
<dbReference type="Gene3D" id="1.20.120.1080">
    <property type="match status" value="1"/>
</dbReference>
<dbReference type="InterPro" id="IPR011709">
    <property type="entry name" value="DEAD-box_helicase_OB_fold"/>
</dbReference>
<name>R7QGQ7_CHOCR</name>
<dbReference type="PROSITE" id="PS51192">
    <property type="entry name" value="HELICASE_ATP_BIND_1"/>
    <property type="match status" value="1"/>
</dbReference>
<dbReference type="OrthoDB" id="10253254at2759"/>
<dbReference type="InterPro" id="IPR048333">
    <property type="entry name" value="HA2_WH"/>
</dbReference>
<evidence type="ECO:0000256" key="5">
    <source>
        <dbReference type="ARBA" id="ARBA00022806"/>
    </source>
</evidence>
<dbReference type="Pfam" id="PF07717">
    <property type="entry name" value="OB_NTP_bind"/>
    <property type="match status" value="1"/>
</dbReference>
<dbReference type="GO" id="GO:0006397">
    <property type="term" value="P:mRNA processing"/>
    <property type="evidence" value="ECO:0007669"/>
    <property type="project" value="UniProtKB-KW"/>
</dbReference>
<comment type="catalytic activity">
    <reaction evidence="8">
        <text>ATP + H2O = ADP + phosphate + H(+)</text>
        <dbReference type="Rhea" id="RHEA:13065"/>
        <dbReference type="ChEBI" id="CHEBI:15377"/>
        <dbReference type="ChEBI" id="CHEBI:15378"/>
        <dbReference type="ChEBI" id="CHEBI:30616"/>
        <dbReference type="ChEBI" id="CHEBI:43474"/>
        <dbReference type="ChEBI" id="CHEBI:456216"/>
        <dbReference type="EC" id="3.6.4.13"/>
    </reaction>
</comment>
<dbReference type="Pfam" id="PF21010">
    <property type="entry name" value="HA2_C"/>
    <property type="match status" value="1"/>
</dbReference>
<keyword evidence="3" id="KW-0547">Nucleotide-binding</keyword>
<evidence type="ECO:0000256" key="3">
    <source>
        <dbReference type="ARBA" id="ARBA00022741"/>
    </source>
</evidence>
<evidence type="ECO:0000259" key="10">
    <source>
        <dbReference type="PROSITE" id="PS51192"/>
    </source>
</evidence>
<dbReference type="InterPro" id="IPR011545">
    <property type="entry name" value="DEAD/DEAH_box_helicase_dom"/>
</dbReference>
<evidence type="ECO:0000256" key="1">
    <source>
        <dbReference type="ARBA" id="ARBA00012552"/>
    </source>
</evidence>
<keyword evidence="4" id="KW-0378">Hydrolase</keyword>
<dbReference type="FunFam" id="3.40.50.300:FF:001148">
    <property type="entry name" value="Pre-mRNA-splicing factor ATP-dependent RNA helicase DHX15/PRP43"/>
    <property type="match status" value="1"/>
</dbReference>
<dbReference type="GO" id="GO:0016787">
    <property type="term" value="F:hydrolase activity"/>
    <property type="evidence" value="ECO:0007669"/>
    <property type="project" value="UniProtKB-KW"/>
</dbReference>
<keyword evidence="5 12" id="KW-0347">Helicase</keyword>
<reference evidence="13" key="1">
    <citation type="journal article" date="2013" name="Proc. Natl. Acad. Sci. U.S.A.">
        <title>Genome structure and metabolic features in the red seaweed Chondrus crispus shed light on evolution of the Archaeplastida.</title>
        <authorList>
            <person name="Collen J."/>
            <person name="Porcel B."/>
            <person name="Carre W."/>
            <person name="Ball S.G."/>
            <person name="Chaparro C."/>
            <person name="Tonon T."/>
            <person name="Barbeyron T."/>
            <person name="Michel G."/>
            <person name="Noel B."/>
            <person name="Valentin K."/>
            <person name="Elias M."/>
            <person name="Artiguenave F."/>
            <person name="Arun A."/>
            <person name="Aury J.M."/>
            <person name="Barbosa-Neto J.F."/>
            <person name="Bothwell J.H."/>
            <person name="Bouget F.Y."/>
            <person name="Brillet L."/>
            <person name="Cabello-Hurtado F."/>
            <person name="Capella-Gutierrez S."/>
            <person name="Charrier B."/>
            <person name="Cladiere L."/>
            <person name="Cock J.M."/>
            <person name="Coelho S.M."/>
            <person name="Colleoni C."/>
            <person name="Czjzek M."/>
            <person name="Da Silva C."/>
            <person name="Delage L."/>
            <person name="Denoeud F."/>
            <person name="Deschamps P."/>
            <person name="Dittami S.M."/>
            <person name="Gabaldon T."/>
            <person name="Gachon C.M."/>
            <person name="Groisillier A."/>
            <person name="Herve C."/>
            <person name="Jabbari K."/>
            <person name="Katinka M."/>
            <person name="Kloareg B."/>
            <person name="Kowalczyk N."/>
            <person name="Labadie K."/>
            <person name="Leblanc C."/>
            <person name="Lopez P.J."/>
            <person name="McLachlan D.H."/>
            <person name="Meslet-Cladiere L."/>
            <person name="Moustafa A."/>
            <person name="Nehr Z."/>
            <person name="Nyvall Collen P."/>
            <person name="Panaud O."/>
            <person name="Partensky F."/>
            <person name="Poulain J."/>
            <person name="Rensing S.A."/>
            <person name="Rousvoal S."/>
            <person name="Samson G."/>
            <person name="Symeonidi A."/>
            <person name="Weissenbach J."/>
            <person name="Zambounis A."/>
            <person name="Wincker P."/>
            <person name="Boyen C."/>
        </authorList>
    </citation>
    <scope>NUCLEOTIDE SEQUENCE [LARGE SCALE GENOMIC DNA]</scope>
    <source>
        <strain evidence="13">cv. Stackhouse</strain>
    </source>
</reference>
<dbReference type="EC" id="3.6.4.13" evidence="1"/>
<accession>R7QGQ7</accession>
<dbReference type="GO" id="GO:0003724">
    <property type="term" value="F:RNA helicase activity"/>
    <property type="evidence" value="ECO:0007669"/>
    <property type="project" value="UniProtKB-EC"/>
</dbReference>
<dbReference type="RefSeq" id="XP_005716465.1">
    <property type="nucleotide sequence ID" value="XM_005716408.1"/>
</dbReference>
<dbReference type="GO" id="GO:0003723">
    <property type="term" value="F:RNA binding"/>
    <property type="evidence" value="ECO:0007669"/>
    <property type="project" value="TreeGrafter"/>
</dbReference>
<dbReference type="OMA" id="MKVYPLY"/>
<dbReference type="GO" id="GO:0005524">
    <property type="term" value="F:ATP binding"/>
    <property type="evidence" value="ECO:0007669"/>
    <property type="project" value="UniProtKB-KW"/>
</dbReference>
<evidence type="ECO:0000313" key="13">
    <source>
        <dbReference type="Proteomes" id="UP000012073"/>
    </source>
</evidence>
<dbReference type="SMART" id="SM00847">
    <property type="entry name" value="HA2"/>
    <property type="match status" value="1"/>
</dbReference>
<dbReference type="PANTHER" id="PTHR18934:SF109">
    <property type="entry name" value="ATP-DEPENDENT RNA HELICASE DHX15 HOMOLOG"/>
    <property type="match status" value="1"/>
</dbReference>
<feature type="region of interest" description="Disordered" evidence="9">
    <location>
        <begin position="1"/>
        <end position="77"/>
    </location>
</feature>
<dbReference type="KEGG" id="ccp:CHC_T00010308001"/>
<dbReference type="InterPro" id="IPR007502">
    <property type="entry name" value="Helicase-assoc_dom"/>
</dbReference>
<evidence type="ECO:0000259" key="11">
    <source>
        <dbReference type="PROSITE" id="PS51194"/>
    </source>
</evidence>
<gene>
    <name evidence="12" type="ORF">CHC_T00010308001</name>
</gene>
<dbReference type="Pfam" id="PF04408">
    <property type="entry name" value="WHD_HA2"/>
    <property type="match status" value="1"/>
</dbReference>
<keyword evidence="7" id="KW-0508">mRNA splicing</keyword>
<dbReference type="Gramene" id="CDF36646">
    <property type="protein sequence ID" value="CDF36646"/>
    <property type="gene ID" value="CHC_T00010308001"/>
</dbReference>
<dbReference type="InterPro" id="IPR027417">
    <property type="entry name" value="P-loop_NTPase"/>
</dbReference>
<dbReference type="InterPro" id="IPR002464">
    <property type="entry name" value="DNA/RNA_helicase_DEAH_CS"/>
</dbReference>
<dbReference type="STRING" id="2769.R7QGQ7"/>
<dbReference type="GO" id="GO:0008380">
    <property type="term" value="P:RNA splicing"/>
    <property type="evidence" value="ECO:0007669"/>
    <property type="project" value="UniProtKB-KW"/>
</dbReference>
<dbReference type="InterPro" id="IPR014001">
    <property type="entry name" value="Helicase_ATP-bd"/>
</dbReference>
<keyword evidence="2" id="KW-0507">mRNA processing</keyword>
<dbReference type="Proteomes" id="UP000012073">
    <property type="component" value="Unassembled WGS sequence"/>
</dbReference>
<dbReference type="PROSITE" id="PS00690">
    <property type="entry name" value="DEAH_ATP_HELICASE"/>
    <property type="match status" value="1"/>
</dbReference>
<protein>
    <recommendedName>
        <fullName evidence="1">RNA helicase</fullName>
        <ecNumber evidence="1">3.6.4.13</ecNumber>
    </recommendedName>
</protein>
<evidence type="ECO:0000256" key="2">
    <source>
        <dbReference type="ARBA" id="ARBA00022664"/>
    </source>
</evidence>
<proteinExistence type="predicted"/>
<feature type="domain" description="Helicase ATP-binding" evidence="10">
    <location>
        <begin position="109"/>
        <end position="273"/>
    </location>
</feature>
<evidence type="ECO:0000256" key="6">
    <source>
        <dbReference type="ARBA" id="ARBA00022840"/>
    </source>
</evidence>
<dbReference type="CDD" id="cd18791">
    <property type="entry name" value="SF2_C_RHA"/>
    <property type="match status" value="1"/>
</dbReference>
<dbReference type="FunFam" id="1.20.120.1080:FF:000003">
    <property type="entry name" value="Pre-mRNA-splicing factor ATP-dependent RNA helicase PRP43"/>
    <property type="match status" value="1"/>
</dbReference>
<dbReference type="GeneID" id="17324180"/>
<sequence length="768" mass="86926">MSNSSPLFDASRPFPALQTSFSPTLPPLLPRAMDENGKRRRLDSPHGSSLYSGDRVPRRRATDASPNPYLSHRRDAHNPWTGRPYSEAYYDILRVRRKLPVYDARARLMECLRAHNVVVLEGQTGSGKTTQVPQFLAEAGFCDGGMRIACTQPRRVAAMSVAKRVAAEMDVRLGDHVGYSIRFEDRTSRETKLKYLTDGMLLREAMKDNLLKAYSAIVLDEAHERTLSTDVLMGLLKGVLKKRPDLKVVVMSATLDAQKFQDYFDGAPLLSVPGRVFPVDIIYSPQPEDDYVDAAIRTVISICRNEPTGDVLLFLTGEEEIEESCRKIEEELRPFERAYGPVVVLPLYGSLPPDRQQKVFADPPPPLYHGGPPGRKVICATNIAETSLTIDGVVYVVDTGFSKQKIYNPRVRVESLLVQEISRASAKQRAGRAGRTRPGKCFRLYTEESFHKHLIETTHPEILRSNLGNVVLQLKTLGIDDLVHFDFMDPPAPETLMRALELLNYLGALDDEGDLTSFGKLMSEFPLQPESSAALIRSPQFQCSNEVLTIVAMVSSAQNCFVRQKKKDKNAMRGRPPHEQFMDAEGDHLTLLNVFHAYKEKDKERGGASQWCWDNYLNQRALRTAGNVRTQLERTMRGCNLALVSTDYQSIHYSSNIRRALLSGYFMHVAHRNGKEYQTVKDNQKVKLHPSSGMRGNPAWVLYNEFVFTKTQYIRTCAKVEGKWLVEQAPHYYDLSNFPGGSAKEELRRLYRKKAKRSLPENERRRGR</sequence>
<dbReference type="InterPro" id="IPR001650">
    <property type="entry name" value="Helicase_C-like"/>
</dbReference>
<dbReference type="SMART" id="SM00487">
    <property type="entry name" value="DEXDc"/>
    <property type="match status" value="1"/>
</dbReference>
<dbReference type="FunFam" id="3.40.50.300:FF:000007">
    <property type="entry name" value="Pre-mRNA-splicing factor ATP-dependent RNA helicase"/>
    <property type="match status" value="1"/>
</dbReference>
<dbReference type="Pfam" id="PF00270">
    <property type="entry name" value="DEAD"/>
    <property type="match status" value="1"/>
</dbReference>
<dbReference type="AlphaFoldDB" id="R7QGQ7"/>
<dbReference type="PROSITE" id="PS51194">
    <property type="entry name" value="HELICASE_CTER"/>
    <property type="match status" value="1"/>
</dbReference>
<keyword evidence="13" id="KW-1185">Reference proteome</keyword>
<dbReference type="PANTHER" id="PTHR18934">
    <property type="entry name" value="ATP-DEPENDENT RNA HELICASE"/>
    <property type="match status" value="1"/>
</dbReference>
<dbReference type="SUPFAM" id="SSF52540">
    <property type="entry name" value="P-loop containing nucleoside triphosphate hydrolases"/>
    <property type="match status" value="1"/>
</dbReference>
<dbReference type="EMBL" id="HG001794">
    <property type="protein sequence ID" value="CDF36646.1"/>
    <property type="molecule type" value="Genomic_DNA"/>
</dbReference>
<evidence type="ECO:0000256" key="7">
    <source>
        <dbReference type="ARBA" id="ARBA00023187"/>
    </source>
</evidence>
<evidence type="ECO:0000256" key="9">
    <source>
        <dbReference type="SAM" id="MobiDB-lite"/>
    </source>
</evidence>